<gene>
    <name evidence="2" type="ORF">BSTOLATCC_MIC48003</name>
</gene>
<sequence>MEEWWKKYVNLIPSAGIFYPEENWCNLSSSQGYRIQTYRFSHSHPKGIVFMFHGLRSNAEYLSYISKFLYENGYTVLAMDQQGHGKSEGPRSLIASVNYLIDDSLKYIEKGLELYDRNLPVFLLGESLGGCISLQLSLRCPEAFRGLILLAPAVGVSQYGEGIAKKFTRFVSWMKPNMRLISRSQSKASKNPSFPDWHRDNPLIDKTGLPIISANALLQGLEDLQKQVKNIIVPFLTIQGGKDYIISAKVTQWFVKQAKSADKNMIFYDNLYHSIGAEPEIDEILQQILNWMSARI</sequence>
<dbReference type="PANTHER" id="PTHR11614">
    <property type="entry name" value="PHOSPHOLIPASE-RELATED"/>
    <property type="match status" value="1"/>
</dbReference>
<name>A0AAU9JQL1_9CILI</name>
<dbReference type="Gene3D" id="3.40.50.1820">
    <property type="entry name" value="alpha/beta hydrolase"/>
    <property type="match status" value="1"/>
</dbReference>
<evidence type="ECO:0000313" key="3">
    <source>
        <dbReference type="Proteomes" id="UP001162131"/>
    </source>
</evidence>
<dbReference type="InterPro" id="IPR022742">
    <property type="entry name" value="Hydrolase_4"/>
</dbReference>
<dbReference type="AlphaFoldDB" id="A0AAU9JQL1"/>
<feature type="domain" description="Serine aminopeptidase S33" evidence="1">
    <location>
        <begin position="44"/>
        <end position="280"/>
    </location>
</feature>
<dbReference type="InterPro" id="IPR000073">
    <property type="entry name" value="AB_hydrolase_1"/>
</dbReference>
<organism evidence="2 3">
    <name type="scientific">Blepharisma stoltei</name>
    <dbReference type="NCBI Taxonomy" id="1481888"/>
    <lineage>
        <taxon>Eukaryota</taxon>
        <taxon>Sar</taxon>
        <taxon>Alveolata</taxon>
        <taxon>Ciliophora</taxon>
        <taxon>Postciliodesmatophora</taxon>
        <taxon>Heterotrichea</taxon>
        <taxon>Heterotrichida</taxon>
        <taxon>Blepharismidae</taxon>
        <taxon>Blepharisma</taxon>
    </lineage>
</organism>
<dbReference type="InterPro" id="IPR029058">
    <property type="entry name" value="AB_hydrolase_fold"/>
</dbReference>
<dbReference type="Proteomes" id="UP001162131">
    <property type="component" value="Unassembled WGS sequence"/>
</dbReference>
<dbReference type="PRINTS" id="PR00111">
    <property type="entry name" value="ABHYDROLASE"/>
</dbReference>
<protein>
    <recommendedName>
        <fullName evidence="1">Serine aminopeptidase S33 domain-containing protein</fullName>
    </recommendedName>
</protein>
<keyword evidence="3" id="KW-1185">Reference proteome</keyword>
<comment type="caution">
    <text evidence="2">The sequence shown here is derived from an EMBL/GenBank/DDBJ whole genome shotgun (WGS) entry which is preliminary data.</text>
</comment>
<evidence type="ECO:0000313" key="2">
    <source>
        <dbReference type="EMBL" id="CAG9329174.1"/>
    </source>
</evidence>
<accession>A0AAU9JQL1</accession>
<dbReference type="InterPro" id="IPR051044">
    <property type="entry name" value="MAG_DAG_Lipase"/>
</dbReference>
<evidence type="ECO:0000259" key="1">
    <source>
        <dbReference type="Pfam" id="PF12146"/>
    </source>
</evidence>
<proteinExistence type="predicted"/>
<dbReference type="EMBL" id="CAJZBQ010000047">
    <property type="protein sequence ID" value="CAG9329174.1"/>
    <property type="molecule type" value="Genomic_DNA"/>
</dbReference>
<reference evidence="2" key="1">
    <citation type="submission" date="2021-09" db="EMBL/GenBank/DDBJ databases">
        <authorList>
            <consortium name="AG Swart"/>
            <person name="Singh M."/>
            <person name="Singh A."/>
            <person name="Seah K."/>
            <person name="Emmerich C."/>
        </authorList>
    </citation>
    <scope>NUCLEOTIDE SEQUENCE</scope>
    <source>
        <strain evidence="2">ATCC30299</strain>
    </source>
</reference>
<dbReference type="SUPFAM" id="SSF53474">
    <property type="entry name" value="alpha/beta-Hydrolases"/>
    <property type="match status" value="1"/>
</dbReference>
<dbReference type="Pfam" id="PF12146">
    <property type="entry name" value="Hydrolase_4"/>
    <property type="match status" value="1"/>
</dbReference>